<evidence type="ECO:0000313" key="6">
    <source>
        <dbReference type="Proteomes" id="UP000095453"/>
    </source>
</evidence>
<dbReference type="EMBL" id="CYYR01000002">
    <property type="protein sequence ID" value="CUN44370.1"/>
    <property type="molecule type" value="Genomic_DNA"/>
</dbReference>
<sequence length="54" mass="6585">MEKTWNTFWETGRIDDYLEICREKESDREQEVRQNGAEPCNDRNGFKCDADWRL</sequence>
<dbReference type="AlphaFoldDB" id="A0A0M6WWI6"/>
<proteinExistence type="predicted"/>
<evidence type="ECO:0000313" key="2">
    <source>
        <dbReference type="EMBL" id="CUM75449.1"/>
    </source>
</evidence>
<organism evidence="1 4">
    <name type="scientific">Roseburia inulinivorans</name>
    <dbReference type="NCBI Taxonomy" id="360807"/>
    <lineage>
        <taxon>Bacteria</taxon>
        <taxon>Bacillati</taxon>
        <taxon>Bacillota</taxon>
        <taxon>Clostridia</taxon>
        <taxon>Lachnospirales</taxon>
        <taxon>Lachnospiraceae</taxon>
        <taxon>Roseburia</taxon>
    </lineage>
</organism>
<dbReference type="EMBL" id="CYXX01000002">
    <property type="protein sequence ID" value="CUM75449.1"/>
    <property type="molecule type" value="Genomic_DNA"/>
</dbReference>
<reference evidence="1" key="2">
    <citation type="submission" date="2015-05" db="EMBL/GenBank/DDBJ databases">
        <authorList>
            <person name="Wang D.B."/>
            <person name="Wang M."/>
        </authorList>
    </citation>
    <scope>NUCLEOTIDE SEQUENCE [LARGE SCALE GENOMIC DNA]</scope>
    <source>
        <strain evidence="1">L1-83</strain>
    </source>
</reference>
<evidence type="ECO:0000313" key="1">
    <source>
        <dbReference type="EMBL" id="CRL41768.1"/>
    </source>
</evidence>
<name>A0A0M6WWI6_9FIRM</name>
<accession>A0A0M6WWI6</accession>
<evidence type="ECO:0000313" key="5">
    <source>
        <dbReference type="Proteomes" id="UP000095395"/>
    </source>
</evidence>
<evidence type="ECO:0000313" key="3">
    <source>
        <dbReference type="EMBL" id="CUN44370.1"/>
    </source>
</evidence>
<keyword evidence="4" id="KW-1185">Reference proteome</keyword>
<protein>
    <submittedName>
        <fullName evidence="1">Uncharacterized protein</fullName>
    </submittedName>
</protein>
<dbReference type="Proteomes" id="UP000095453">
    <property type="component" value="Unassembled WGS sequence"/>
</dbReference>
<reference evidence="4" key="1">
    <citation type="submission" date="2015-05" db="EMBL/GenBank/DDBJ databases">
        <authorList>
            <consortium name="Pathogen Informatics"/>
        </authorList>
    </citation>
    <scope>NUCLEOTIDE SEQUENCE [LARGE SCALE GENOMIC DNA]</scope>
    <source>
        <strain evidence="3 5">2789STDY5608835</strain>
        <strain evidence="2 6">2789STDY5608887</strain>
        <strain evidence="4">L1-83</strain>
    </source>
</reference>
<dbReference type="Proteomes" id="UP000095395">
    <property type="component" value="Unassembled WGS sequence"/>
</dbReference>
<dbReference type="STRING" id="360807.ERS852392_00378"/>
<gene>
    <name evidence="3" type="ORF">ERS852392_00378</name>
    <name evidence="2" type="ORF">ERS852444_00321</name>
    <name evidence="1" type="ORF">RIL183_29611</name>
</gene>
<dbReference type="RefSeq" id="WP_007887531.1">
    <property type="nucleotide sequence ID" value="NZ_CABJFX010000001.1"/>
</dbReference>
<evidence type="ECO:0000313" key="4">
    <source>
        <dbReference type="Proteomes" id="UP000049828"/>
    </source>
</evidence>
<dbReference type="EMBL" id="CVRS01000094">
    <property type="protein sequence ID" value="CRL41768.1"/>
    <property type="molecule type" value="Genomic_DNA"/>
</dbReference>
<dbReference type="Proteomes" id="UP000049828">
    <property type="component" value="Unassembled WGS sequence"/>
</dbReference>
<dbReference type="GeneID" id="75163780"/>